<name>A0AAW3GPP5_STRSZ</name>
<evidence type="ECO:0000313" key="1">
    <source>
        <dbReference type="EMBL" id="KIS19201.1"/>
    </source>
</evidence>
<organism evidence="1 2">
    <name type="scientific">Streptococcus equi subsp. zooepidemicus Sz4is</name>
    <dbReference type="NCBI Taxonomy" id="1381082"/>
    <lineage>
        <taxon>Bacteria</taxon>
        <taxon>Bacillati</taxon>
        <taxon>Bacillota</taxon>
        <taxon>Bacilli</taxon>
        <taxon>Lactobacillales</taxon>
        <taxon>Streptococcaceae</taxon>
        <taxon>Streptococcus</taxon>
    </lineage>
</organism>
<sequence>MAFFNRGCMDEERSPQCVPTLTVSNPQMIGDTDESNGHHLTNYIYSPYQDVLGKTLNQTCEKEIVIPLAITDEGVSEVYESVDEQGQATWIHPYPEPLFTWYVYFLTEAIVLGALPLENSY</sequence>
<evidence type="ECO:0000313" key="2">
    <source>
        <dbReference type="Proteomes" id="UP000032278"/>
    </source>
</evidence>
<dbReference type="AlphaFoldDB" id="A0AAW3GPP5"/>
<comment type="caution">
    <text evidence="1">The sequence shown here is derived from an EMBL/GenBank/DDBJ whole genome shotgun (WGS) entry which is preliminary data.</text>
</comment>
<proteinExistence type="predicted"/>
<accession>A0AAW3GPP5</accession>
<gene>
    <name evidence="1" type="ORF">AT55_01055</name>
</gene>
<reference evidence="1 2" key="1">
    <citation type="submission" date="2013-11" db="EMBL/GenBank/DDBJ databases">
        <authorList>
            <person name="da Piedade I."/>
            <person name="Tang M.H.E."/>
            <person name="Bojesen A.M."/>
        </authorList>
    </citation>
    <scope>NUCLEOTIDE SEQUENCE [LARGE SCALE GENOMIC DNA]</scope>
    <source>
        <strain evidence="1 2">Sz4is</strain>
    </source>
</reference>
<dbReference type="Proteomes" id="UP000032278">
    <property type="component" value="Unassembled WGS sequence"/>
</dbReference>
<dbReference type="EMBL" id="JAUE01000014">
    <property type="protein sequence ID" value="KIS19201.1"/>
    <property type="molecule type" value="Genomic_DNA"/>
</dbReference>
<protein>
    <submittedName>
        <fullName evidence="1">Uncharacterized protein</fullName>
    </submittedName>
</protein>